<sequence>MTAMAVVAVMAVMAITNGRPVLTGGTAPTDDAGRSGVEVAAGAPAEHALGEEQGQTGVEVTELLGGVPAVRADRQMPAHFRQQGAAAAQGDVQEPVVEAAFLGGREFPVSAYTTGTELLARLFQRGRRGDRVDAQKTSGYVYGFGLDLGMPEKALRGAGKGPKCVGGEPSAFRWAGLCRAQSATAGGFAQFRQDGAGGGVRGPGADRVAHGDEQLRPQGAAGHANSAGGAGRRTGEHLLEGRGGDELGGGTGGGQADHGMVEGGPPVPGEQQRDGVMTGVGVRAAEPGEEGGVGLPGGAGHGWVGRAWGVRGLHGNISFPAAGPHARGRPVEKQCLSVHTCIAKGPAGRRRPPLPSRGEAHLGTGDSQETRSRNTPAVKSELPAIVTAGISGRCSTWRPTSRRKGRMAGQMSNSGIRTVRAGARLRRHPVKPWPTHRRALPPLRHGA</sequence>
<organism evidence="2 3">
    <name type="scientific">Streptomyces eurythermus</name>
    <dbReference type="NCBI Taxonomy" id="42237"/>
    <lineage>
        <taxon>Bacteria</taxon>
        <taxon>Bacillati</taxon>
        <taxon>Actinomycetota</taxon>
        <taxon>Actinomycetes</taxon>
        <taxon>Kitasatosporales</taxon>
        <taxon>Streptomycetaceae</taxon>
        <taxon>Streptomyces</taxon>
    </lineage>
</organism>
<gene>
    <name evidence="2" type="ORF">ACF1HC_21325</name>
</gene>
<comment type="caution">
    <text evidence="2">The sequence shown here is derived from an EMBL/GenBank/DDBJ whole genome shotgun (WGS) entry which is preliminary data.</text>
</comment>
<evidence type="ECO:0000313" key="2">
    <source>
        <dbReference type="EMBL" id="MFF9884123.1"/>
    </source>
</evidence>
<protein>
    <submittedName>
        <fullName evidence="2">Uncharacterized protein</fullName>
    </submittedName>
</protein>
<feature type="compositionally biased region" description="Basic residues" evidence="1">
    <location>
        <begin position="423"/>
        <end position="439"/>
    </location>
</feature>
<feature type="region of interest" description="Disordered" evidence="1">
    <location>
        <begin position="217"/>
        <end position="274"/>
    </location>
</feature>
<evidence type="ECO:0000313" key="3">
    <source>
        <dbReference type="Proteomes" id="UP001603418"/>
    </source>
</evidence>
<name>A0ABW6Z0M4_9ACTN</name>
<dbReference type="Proteomes" id="UP001603418">
    <property type="component" value="Unassembled WGS sequence"/>
</dbReference>
<reference evidence="2 3" key="1">
    <citation type="submission" date="2024-10" db="EMBL/GenBank/DDBJ databases">
        <title>The Natural Products Discovery Center: Release of the First 8490 Sequenced Strains for Exploring Actinobacteria Biosynthetic Diversity.</title>
        <authorList>
            <person name="Kalkreuter E."/>
            <person name="Kautsar S.A."/>
            <person name="Yang D."/>
            <person name="Bader C.D."/>
            <person name="Teijaro C.N."/>
            <person name="Fluegel L."/>
            <person name="Davis C.M."/>
            <person name="Simpson J.R."/>
            <person name="Lauterbach L."/>
            <person name="Steele A.D."/>
            <person name="Gui C."/>
            <person name="Meng S."/>
            <person name="Li G."/>
            <person name="Viehrig K."/>
            <person name="Ye F."/>
            <person name="Su P."/>
            <person name="Kiefer A.F."/>
            <person name="Nichols A."/>
            <person name="Cepeda A.J."/>
            <person name="Yan W."/>
            <person name="Fan B."/>
            <person name="Jiang Y."/>
            <person name="Adhikari A."/>
            <person name="Zheng C.-J."/>
            <person name="Schuster L."/>
            <person name="Cowan T.M."/>
            <person name="Smanski M.J."/>
            <person name="Chevrette M.G."/>
            <person name="De Carvalho L.P.S."/>
            <person name="Shen B."/>
        </authorList>
    </citation>
    <scope>NUCLEOTIDE SEQUENCE [LARGE SCALE GENOMIC DNA]</scope>
    <source>
        <strain evidence="2 3">NPDC013366</strain>
    </source>
</reference>
<feature type="compositionally biased region" description="Gly residues" evidence="1">
    <location>
        <begin position="246"/>
        <end position="256"/>
    </location>
</feature>
<keyword evidence="3" id="KW-1185">Reference proteome</keyword>
<proteinExistence type="predicted"/>
<dbReference type="EMBL" id="JBICBM010000009">
    <property type="protein sequence ID" value="MFF9884123.1"/>
    <property type="molecule type" value="Genomic_DNA"/>
</dbReference>
<feature type="region of interest" description="Disordered" evidence="1">
    <location>
        <begin position="394"/>
        <end position="447"/>
    </location>
</feature>
<dbReference type="RefSeq" id="WP_244405466.1">
    <property type="nucleotide sequence ID" value="NZ_JBFACJ010000012.1"/>
</dbReference>
<feature type="region of interest" description="Disordered" evidence="1">
    <location>
        <begin position="344"/>
        <end position="376"/>
    </location>
</feature>
<feature type="compositionally biased region" description="Basic and acidic residues" evidence="1">
    <location>
        <begin position="233"/>
        <end position="245"/>
    </location>
</feature>
<accession>A0ABW6Z0M4</accession>
<evidence type="ECO:0000256" key="1">
    <source>
        <dbReference type="SAM" id="MobiDB-lite"/>
    </source>
</evidence>